<evidence type="ECO:0000313" key="3">
    <source>
        <dbReference type="Proteomes" id="UP000237105"/>
    </source>
</evidence>
<keyword evidence="3" id="KW-1185">Reference proteome</keyword>
<reference evidence="3" key="1">
    <citation type="submission" date="2016-06" db="EMBL/GenBank/DDBJ databases">
        <title>Parallel loss of symbiosis genes in relatives of nitrogen-fixing non-legume Parasponia.</title>
        <authorList>
            <person name="Van Velzen R."/>
            <person name="Holmer R."/>
            <person name="Bu F."/>
            <person name="Rutten L."/>
            <person name="Van Zeijl A."/>
            <person name="Liu W."/>
            <person name="Santuari L."/>
            <person name="Cao Q."/>
            <person name="Sharma T."/>
            <person name="Shen D."/>
            <person name="Roswanjaya Y."/>
            <person name="Wardhani T."/>
            <person name="Kalhor M.S."/>
            <person name="Jansen J."/>
            <person name="Van den Hoogen J."/>
            <person name="Gungor B."/>
            <person name="Hartog M."/>
            <person name="Hontelez J."/>
            <person name="Verver J."/>
            <person name="Yang W.-C."/>
            <person name="Schijlen E."/>
            <person name="Repin R."/>
            <person name="Schilthuizen M."/>
            <person name="Schranz E."/>
            <person name="Heidstra R."/>
            <person name="Miyata K."/>
            <person name="Fedorova E."/>
            <person name="Kohlen W."/>
            <person name="Bisseling T."/>
            <person name="Smit S."/>
            <person name="Geurts R."/>
        </authorList>
    </citation>
    <scope>NUCLEOTIDE SEQUENCE [LARGE SCALE GENOMIC DNA]</scope>
    <source>
        <strain evidence="3">cv. WU1-14</strain>
    </source>
</reference>
<dbReference type="OrthoDB" id="10358834at2759"/>
<proteinExistence type="predicted"/>
<sequence length="109" mass="12360">PANPIHVCAKETREGKLYDNEGEHACAQSRFLSMNINTSVLSLVVIQSNDNALKRCSKPSSNCGKKDIEEEEEEEEEEEKEEGTLINSADQNMAFVFRNPIMLYIFAYQ</sequence>
<name>A0A2P5DPD9_PARAD</name>
<feature type="compositionally biased region" description="Acidic residues" evidence="1">
    <location>
        <begin position="69"/>
        <end position="81"/>
    </location>
</feature>
<protein>
    <submittedName>
        <fullName evidence="2">Uncharacterized protein</fullName>
    </submittedName>
</protein>
<feature type="non-terminal residue" evidence="2">
    <location>
        <position position="1"/>
    </location>
</feature>
<comment type="caution">
    <text evidence="2">The sequence shown here is derived from an EMBL/GenBank/DDBJ whole genome shotgun (WGS) entry which is preliminary data.</text>
</comment>
<dbReference type="AlphaFoldDB" id="A0A2P5DPD9"/>
<accession>A0A2P5DPD9</accession>
<dbReference type="EMBL" id="JXTB01000025">
    <property type="protein sequence ID" value="PON75144.1"/>
    <property type="molecule type" value="Genomic_DNA"/>
</dbReference>
<gene>
    <name evidence="2" type="ORF">PanWU01x14_044960</name>
</gene>
<evidence type="ECO:0000313" key="2">
    <source>
        <dbReference type="EMBL" id="PON75144.1"/>
    </source>
</evidence>
<evidence type="ECO:0000256" key="1">
    <source>
        <dbReference type="SAM" id="MobiDB-lite"/>
    </source>
</evidence>
<organism evidence="2 3">
    <name type="scientific">Parasponia andersonii</name>
    <name type="common">Sponia andersonii</name>
    <dbReference type="NCBI Taxonomy" id="3476"/>
    <lineage>
        <taxon>Eukaryota</taxon>
        <taxon>Viridiplantae</taxon>
        <taxon>Streptophyta</taxon>
        <taxon>Embryophyta</taxon>
        <taxon>Tracheophyta</taxon>
        <taxon>Spermatophyta</taxon>
        <taxon>Magnoliopsida</taxon>
        <taxon>eudicotyledons</taxon>
        <taxon>Gunneridae</taxon>
        <taxon>Pentapetalae</taxon>
        <taxon>rosids</taxon>
        <taxon>fabids</taxon>
        <taxon>Rosales</taxon>
        <taxon>Cannabaceae</taxon>
        <taxon>Parasponia</taxon>
    </lineage>
</organism>
<feature type="region of interest" description="Disordered" evidence="1">
    <location>
        <begin position="55"/>
        <end position="85"/>
    </location>
</feature>
<dbReference type="Proteomes" id="UP000237105">
    <property type="component" value="Unassembled WGS sequence"/>
</dbReference>